<dbReference type="Pfam" id="PF14383">
    <property type="entry name" value="VARLMGL"/>
    <property type="match status" value="1"/>
</dbReference>
<dbReference type="InterPro" id="IPR032795">
    <property type="entry name" value="DUF3741-assoc"/>
</dbReference>
<reference evidence="3 4" key="1">
    <citation type="journal article" date="2017" name="Nature">
        <title>The Apostasia genome and the evolution of orchids.</title>
        <authorList>
            <person name="Zhang G.Q."/>
            <person name="Liu K.W."/>
            <person name="Li Z."/>
            <person name="Lohaus R."/>
            <person name="Hsiao Y.Y."/>
            <person name="Niu S.C."/>
            <person name="Wang J.Y."/>
            <person name="Lin Y.C."/>
            <person name="Xu Q."/>
            <person name="Chen L.J."/>
            <person name="Yoshida K."/>
            <person name="Fujiwara S."/>
            <person name="Wang Z.W."/>
            <person name="Zhang Y.Q."/>
            <person name="Mitsuda N."/>
            <person name="Wang M."/>
            <person name="Liu G.H."/>
            <person name="Pecoraro L."/>
            <person name="Huang H.X."/>
            <person name="Xiao X.J."/>
            <person name="Lin M."/>
            <person name="Wu X.Y."/>
            <person name="Wu W.L."/>
            <person name="Chen Y.Y."/>
            <person name="Chang S.B."/>
            <person name="Sakamoto S."/>
            <person name="Ohme-Takagi M."/>
            <person name="Yagi M."/>
            <person name="Zeng S.J."/>
            <person name="Shen C.Y."/>
            <person name="Yeh C.M."/>
            <person name="Luo Y.B."/>
            <person name="Tsai W.C."/>
            <person name="Van de Peer Y."/>
            <person name="Liu Z.J."/>
        </authorList>
    </citation>
    <scope>NUCLEOTIDE SEQUENCE [LARGE SCALE GENOMIC DNA]</scope>
    <source>
        <strain evidence="4">cv. Shenzhen</strain>
        <tissue evidence="3">Stem</tissue>
    </source>
</reference>
<organism evidence="3 4">
    <name type="scientific">Apostasia shenzhenica</name>
    <dbReference type="NCBI Taxonomy" id="1088818"/>
    <lineage>
        <taxon>Eukaryota</taxon>
        <taxon>Viridiplantae</taxon>
        <taxon>Streptophyta</taxon>
        <taxon>Embryophyta</taxon>
        <taxon>Tracheophyta</taxon>
        <taxon>Spermatophyta</taxon>
        <taxon>Magnoliopsida</taxon>
        <taxon>Liliopsida</taxon>
        <taxon>Asparagales</taxon>
        <taxon>Orchidaceae</taxon>
        <taxon>Apostasioideae</taxon>
        <taxon>Apostasia</taxon>
    </lineage>
</organism>
<evidence type="ECO:0000313" key="4">
    <source>
        <dbReference type="Proteomes" id="UP000236161"/>
    </source>
</evidence>
<dbReference type="PANTHER" id="PTHR35499">
    <property type="entry name" value="OS05G0128300 PROTEIN"/>
    <property type="match status" value="1"/>
</dbReference>
<feature type="region of interest" description="Disordered" evidence="1">
    <location>
        <begin position="190"/>
        <end position="219"/>
    </location>
</feature>
<evidence type="ECO:0000259" key="2">
    <source>
        <dbReference type="Pfam" id="PF14383"/>
    </source>
</evidence>
<evidence type="ECO:0000256" key="1">
    <source>
        <dbReference type="SAM" id="MobiDB-lite"/>
    </source>
</evidence>
<dbReference type="OrthoDB" id="1924799at2759"/>
<proteinExistence type="predicted"/>
<dbReference type="PANTHER" id="PTHR35499:SF1">
    <property type="entry name" value="DUF3741 DOMAIN-CONTAINING PROTEIN"/>
    <property type="match status" value="1"/>
</dbReference>
<feature type="domain" description="DUF3741" evidence="2">
    <location>
        <begin position="50"/>
        <end position="64"/>
    </location>
</feature>
<feature type="compositionally biased region" description="Basic and acidic residues" evidence="1">
    <location>
        <begin position="190"/>
        <end position="201"/>
    </location>
</feature>
<dbReference type="AlphaFoldDB" id="A0A2I0BGL6"/>
<sequence>MKLAVHTSLRLGTDGGSNDGCITGVLRRIFSGKGVKVGEKRPAVKPQETSPGIVARLMGLQSMPVCPYFSPETISRTGCGAELQPSESFWEVPMYLRKESEEFLVLSFGEDEENGMMQTKAEGRTGEKIRSRRRNSQNPAELTVSCRKKLSSSPGDIELNCGSSEDWSPVSVLHLPRESLVNILPEEDEPRTKKVLRDSGKPKANLAGPNSEDREALRSGEVERKKVCRYGGDDLNSSSRIVTNFLKTEEAQGIGCAIGLQIFEDLLIEAAVEMWDYIIEYIKKKNKKIQNNKINFNGKLHQKS</sequence>
<dbReference type="Proteomes" id="UP000236161">
    <property type="component" value="Unassembled WGS sequence"/>
</dbReference>
<protein>
    <recommendedName>
        <fullName evidence="2">DUF3741 domain-containing protein</fullName>
    </recommendedName>
</protein>
<name>A0A2I0BGL6_9ASPA</name>
<keyword evidence="4" id="KW-1185">Reference proteome</keyword>
<gene>
    <name evidence="3" type="ORF">AXF42_Ash003569</name>
</gene>
<evidence type="ECO:0000313" key="3">
    <source>
        <dbReference type="EMBL" id="PKA66912.1"/>
    </source>
</evidence>
<dbReference type="EMBL" id="KZ451885">
    <property type="protein sequence ID" value="PKA66912.1"/>
    <property type="molecule type" value="Genomic_DNA"/>
</dbReference>
<accession>A0A2I0BGL6</accession>
<feature type="region of interest" description="Disordered" evidence="1">
    <location>
        <begin position="120"/>
        <end position="155"/>
    </location>
</feature>